<dbReference type="EMBL" id="CALNXI010000183">
    <property type="protein sequence ID" value="CAH3021464.1"/>
    <property type="molecule type" value="Genomic_DNA"/>
</dbReference>
<evidence type="ECO:0000313" key="2">
    <source>
        <dbReference type="EMBL" id="CAH3021464.1"/>
    </source>
</evidence>
<dbReference type="SUPFAM" id="SSF47823">
    <property type="entry name" value="lambda integrase-like, N-terminal domain"/>
    <property type="match status" value="1"/>
</dbReference>
<gene>
    <name evidence="2" type="ORF">PEVE_00011512</name>
</gene>
<keyword evidence="1" id="KW-0238">DNA-binding</keyword>
<feature type="non-terminal residue" evidence="2">
    <location>
        <position position="1"/>
    </location>
</feature>
<keyword evidence="3" id="KW-1185">Reference proteome</keyword>
<dbReference type="Gene3D" id="1.10.150.130">
    <property type="match status" value="1"/>
</dbReference>
<dbReference type="InterPro" id="IPR010998">
    <property type="entry name" value="Integrase_recombinase_N"/>
</dbReference>
<dbReference type="Proteomes" id="UP001159427">
    <property type="component" value="Unassembled WGS sequence"/>
</dbReference>
<evidence type="ECO:0000256" key="1">
    <source>
        <dbReference type="ARBA" id="ARBA00023125"/>
    </source>
</evidence>
<accession>A0ABN8LZH8</accession>
<reference evidence="2 3" key="1">
    <citation type="submission" date="2022-05" db="EMBL/GenBank/DDBJ databases">
        <authorList>
            <consortium name="Genoscope - CEA"/>
            <person name="William W."/>
        </authorList>
    </citation>
    <scope>NUCLEOTIDE SEQUENCE [LARGE SCALE GENOMIC DNA]</scope>
</reference>
<sequence>DLVEWVAKQNYDVTFLMHYFGDSHTLGPPSSSVCHHNLDSPSCTLHSEPDSEAASLTLGTLLSDKCHFYFTQGLGPSTRRVYAFAQHRFLDFCTQDSSPSPLGSALPTNEDVLIRFCCHLADTLYYSSIKVYLSAIRSLHIEEGLPSSLVGCLQLQHVLREVSNAAKAQIIPSQSS</sequence>
<protein>
    <submittedName>
        <fullName evidence="2">Uncharacterized protein</fullName>
    </submittedName>
</protein>
<organism evidence="2 3">
    <name type="scientific">Porites evermanni</name>
    <dbReference type="NCBI Taxonomy" id="104178"/>
    <lineage>
        <taxon>Eukaryota</taxon>
        <taxon>Metazoa</taxon>
        <taxon>Cnidaria</taxon>
        <taxon>Anthozoa</taxon>
        <taxon>Hexacorallia</taxon>
        <taxon>Scleractinia</taxon>
        <taxon>Fungiina</taxon>
        <taxon>Poritidae</taxon>
        <taxon>Porites</taxon>
    </lineage>
</organism>
<evidence type="ECO:0000313" key="3">
    <source>
        <dbReference type="Proteomes" id="UP001159427"/>
    </source>
</evidence>
<proteinExistence type="predicted"/>
<name>A0ABN8LZH8_9CNID</name>
<comment type="caution">
    <text evidence="2">The sequence shown here is derived from an EMBL/GenBank/DDBJ whole genome shotgun (WGS) entry which is preliminary data.</text>
</comment>